<dbReference type="AlphaFoldDB" id="A0A6A5C1K7"/>
<keyword evidence="2" id="KW-1185">Reference proteome</keyword>
<dbReference type="RefSeq" id="XP_044565147.1">
    <property type="nucleotide sequence ID" value="XM_044704301.1"/>
</dbReference>
<dbReference type="VEuPathDB" id="AmoebaDB:FDP41_013648"/>
<dbReference type="Proteomes" id="UP000444721">
    <property type="component" value="Unassembled WGS sequence"/>
</dbReference>
<organism evidence="1 2">
    <name type="scientific">Naegleria fowleri</name>
    <name type="common">Brain eating amoeba</name>
    <dbReference type="NCBI Taxonomy" id="5763"/>
    <lineage>
        <taxon>Eukaryota</taxon>
        <taxon>Discoba</taxon>
        <taxon>Heterolobosea</taxon>
        <taxon>Tetramitia</taxon>
        <taxon>Eutetramitia</taxon>
        <taxon>Vahlkampfiidae</taxon>
        <taxon>Naegleria</taxon>
    </lineage>
</organism>
<evidence type="ECO:0000313" key="2">
    <source>
        <dbReference type="Proteomes" id="UP000444721"/>
    </source>
</evidence>
<sequence>MFLFASKTNNSQWATDELTNILKTEPNVSHWTYEQVHVFLCSEPELIPQKVLKRVKQEEWSGSDLLEKGCSWYYLTKFLKLSSSDATSFLLAVDKLKKRTGLPYENPKKLDE</sequence>
<reference evidence="1 2" key="1">
    <citation type="journal article" date="2019" name="Sci. Rep.">
        <title>Nanopore sequencing improves the draft genome of the human pathogenic amoeba Naegleria fowleri.</title>
        <authorList>
            <person name="Liechti N."/>
            <person name="Schurch N."/>
            <person name="Bruggmann R."/>
            <person name="Wittwer M."/>
        </authorList>
    </citation>
    <scope>NUCLEOTIDE SEQUENCE [LARGE SCALE GENOMIC DNA]</scope>
    <source>
        <strain evidence="1 2">ATCC 30894</strain>
    </source>
</reference>
<dbReference type="VEuPathDB" id="AmoebaDB:NF0043370"/>
<dbReference type="OrthoDB" id="10280690at2759"/>
<proteinExistence type="predicted"/>
<dbReference type="EMBL" id="VFQX01000019">
    <property type="protein sequence ID" value="KAF0980434.1"/>
    <property type="molecule type" value="Genomic_DNA"/>
</dbReference>
<dbReference type="GeneID" id="68120863"/>
<accession>A0A6A5C1K7</accession>
<dbReference type="VEuPathDB" id="AmoebaDB:NfTy_027420"/>
<gene>
    <name evidence="1" type="ORF">FDP41_013648</name>
</gene>
<comment type="caution">
    <text evidence="1">The sequence shown here is derived from an EMBL/GenBank/DDBJ whole genome shotgun (WGS) entry which is preliminary data.</text>
</comment>
<name>A0A6A5C1K7_NAEFO</name>
<protein>
    <submittedName>
        <fullName evidence="1">Uncharacterized protein</fullName>
    </submittedName>
</protein>
<evidence type="ECO:0000313" key="1">
    <source>
        <dbReference type="EMBL" id="KAF0980434.1"/>
    </source>
</evidence>